<comment type="similarity">
    <text evidence="5">Belongs to the TAM41 family.</text>
</comment>
<keyword evidence="12" id="KW-0460">Magnesium</keyword>
<evidence type="ECO:0000256" key="3">
    <source>
        <dbReference type="ARBA" id="ARBA00005119"/>
    </source>
</evidence>
<dbReference type="GO" id="GO:0032049">
    <property type="term" value="P:cardiolipin biosynthetic process"/>
    <property type="evidence" value="ECO:0007669"/>
    <property type="project" value="InterPro"/>
</dbReference>
<dbReference type="PANTHER" id="PTHR13619">
    <property type="entry name" value="PHOSPHATIDATE CYTIDYLYLTRANSFERASE, MITOCHONDRIAL"/>
    <property type="match status" value="1"/>
</dbReference>
<evidence type="ECO:0000256" key="16">
    <source>
        <dbReference type="ARBA" id="ARBA00023209"/>
    </source>
</evidence>
<comment type="pathway">
    <text evidence="3">Phospholipid metabolism; CDP-diacylglycerol biosynthesis; CDP-diacylglycerol from sn-glycerol 3-phosphate: step 3/3.</text>
</comment>
<evidence type="ECO:0000256" key="5">
    <source>
        <dbReference type="ARBA" id="ARBA00005458"/>
    </source>
</evidence>
<reference evidence="20" key="1">
    <citation type="journal article" date="2020" name="bioRxiv">
        <title>Comparative genomics of Chlamydomonas.</title>
        <authorList>
            <person name="Craig R.J."/>
            <person name="Hasan A.R."/>
            <person name="Ness R.W."/>
            <person name="Keightley P.D."/>
        </authorList>
    </citation>
    <scope>NUCLEOTIDE SEQUENCE</scope>
    <source>
        <strain evidence="20">CCAP 11/70</strain>
    </source>
</reference>
<evidence type="ECO:0000256" key="7">
    <source>
        <dbReference type="ARBA" id="ARBA00018337"/>
    </source>
</evidence>
<evidence type="ECO:0000256" key="6">
    <source>
        <dbReference type="ARBA" id="ARBA00012487"/>
    </source>
</evidence>
<dbReference type="GO" id="GO:0016024">
    <property type="term" value="P:CDP-diacylglycerol biosynthetic process"/>
    <property type="evidence" value="ECO:0007669"/>
    <property type="project" value="UniProtKB-UniPathway"/>
</dbReference>
<dbReference type="EC" id="2.7.7.41" evidence="6"/>
<comment type="caution">
    <text evidence="20">The sequence shown here is derived from an EMBL/GenBank/DDBJ whole genome shotgun (WGS) entry which is preliminary data.</text>
</comment>
<evidence type="ECO:0000256" key="1">
    <source>
        <dbReference type="ARBA" id="ARBA00001946"/>
    </source>
</evidence>
<protein>
    <recommendedName>
        <fullName evidence="7">Phosphatidate cytidylyltransferase, mitochondrial</fullName>
        <ecNumber evidence="6">2.7.7.41</ecNumber>
    </recommendedName>
    <alternativeName>
        <fullName evidence="18">CDP-diacylglycerol synthase</fullName>
    </alternativeName>
</protein>
<keyword evidence="14" id="KW-0496">Mitochondrion</keyword>
<keyword evidence="21" id="KW-1185">Reference proteome</keyword>
<evidence type="ECO:0000256" key="13">
    <source>
        <dbReference type="ARBA" id="ARBA00023098"/>
    </source>
</evidence>
<dbReference type="GO" id="GO:0005743">
    <property type="term" value="C:mitochondrial inner membrane"/>
    <property type="evidence" value="ECO:0007669"/>
    <property type="project" value="UniProtKB-SubCell"/>
</dbReference>
<keyword evidence="17" id="KW-1208">Phospholipid metabolism</keyword>
<keyword evidence="8" id="KW-0444">Lipid biosynthesis</keyword>
<keyword evidence="10" id="KW-0548">Nucleotidyltransferase</keyword>
<comment type="cofactor">
    <cofactor evidence="1">
        <name>Mg(2+)</name>
        <dbReference type="ChEBI" id="CHEBI:18420"/>
    </cofactor>
</comment>
<proteinExistence type="inferred from homology"/>
<feature type="compositionally biased region" description="Low complexity" evidence="19">
    <location>
        <begin position="96"/>
        <end position="108"/>
    </location>
</feature>
<dbReference type="PANTHER" id="PTHR13619:SF0">
    <property type="entry name" value="PHOSPHATIDATE CYTIDYLYLTRANSFERASE, MITOCHONDRIAL"/>
    <property type="match status" value="1"/>
</dbReference>
<gene>
    <name evidence="20" type="ORF">HYH03_001071</name>
</gene>
<dbReference type="UniPathway" id="UPA00557">
    <property type="reaction ID" value="UER00614"/>
</dbReference>
<keyword evidence="15" id="KW-0472">Membrane</keyword>
<name>A0A836C6U0_9CHLO</name>
<evidence type="ECO:0000313" key="21">
    <source>
        <dbReference type="Proteomes" id="UP000612055"/>
    </source>
</evidence>
<dbReference type="Pfam" id="PF09139">
    <property type="entry name" value="Tam41_Mmp37"/>
    <property type="match status" value="1"/>
</dbReference>
<evidence type="ECO:0000256" key="11">
    <source>
        <dbReference type="ARBA" id="ARBA00022792"/>
    </source>
</evidence>
<keyword evidence="11" id="KW-0999">Mitochondrion inner membrane</keyword>
<accession>A0A836C6U0</accession>
<organism evidence="20 21">
    <name type="scientific">Edaphochlamys debaryana</name>
    <dbReference type="NCBI Taxonomy" id="47281"/>
    <lineage>
        <taxon>Eukaryota</taxon>
        <taxon>Viridiplantae</taxon>
        <taxon>Chlorophyta</taxon>
        <taxon>core chlorophytes</taxon>
        <taxon>Chlorophyceae</taxon>
        <taxon>CS clade</taxon>
        <taxon>Chlamydomonadales</taxon>
        <taxon>Chlamydomonadales incertae sedis</taxon>
        <taxon>Edaphochlamys</taxon>
    </lineage>
</organism>
<sequence length="450" mass="47875">MASAELLRRPAVARLASVLQHFPPVTSAFAYGSGVHHQPGLYDSGSEGAQPSSAQADDPSRLASSASASTSSSSSTTSSETALQKSFPSGTTWRPSSSNALAGSASGSRKGPILDFIFAVHDEQKWHETNLKRNPEHYSWVGNLGANALCAITEAVGVGVHFNTLVQLDETTMVKYGVVQADIMEHDLLYWTSLYIAGRMHKPVTHLLPMPQWLVDAELENRHHALATALALLPQTFTEHDLLTTIVGLSYRGDVRMAARAEDPAKVSRIVAGSWEGLTAMYRPLLGSNRYASLGLERAGETATGEELWRREAGPHMACPSLELLPPGLMHEVAASLDYHVPLEHLHHGETTQREIAAAAAKTGRHTALVVEALERINRRSSAYQAAAGLMAAGGGKAVTYVAAKVGKALAPLMASAQAQARQLAAASPVQLSLPAWPGKAAADEEAGRK</sequence>
<evidence type="ECO:0000256" key="18">
    <source>
        <dbReference type="ARBA" id="ARBA00029893"/>
    </source>
</evidence>
<evidence type="ECO:0000256" key="15">
    <source>
        <dbReference type="ARBA" id="ARBA00023136"/>
    </source>
</evidence>
<evidence type="ECO:0000256" key="19">
    <source>
        <dbReference type="SAM" id="MobiDB-lite"/>
    </source>
</evidence>
<dbReference type="GO" id="GO:0004605">
    <property type="term" value="F:phosphatidate cytidylyltransferase activity"/>
    <property type="evidence" value="ECO:0007669"/>
    <property type="project" value="UniProtKB-EC"/>
</dbReference>
<evidence type="ECO:0000256" key="17">
    <source>
        <dbReference type="ARBA" id="ARBA00023264"/>
    </source>
</evidence>
<keyword evidence="13" id="KW-0443">Lipid metabolism</keyword>
<feature type="compositionally biased region" description="Low complexity" evidence="19">
    <location>
        <begin position="63"/>
        <end position="82"/>
    </location>
</feature>
<evidence type="ECO:0000256" key="2">
    <source>
        <dbReference type="ARBA" id="ARBA00004443"/>
    </source>
</evidence>
<feature type="compositionally biased region" description="Polar residues" evidence="19">
    <location>
        <begin position="83"/>
        <end position="95"/>
    </location>
</feature>
<keyword evidence="9" id="KW-0808">Transferase</keyword>
<evidence type="ECO:0000256" key="12">
    <source>
        <dbReference type="ARBA" id="ARBA00022842"/>
    </source>
</evidence>
<evidence type="ECO:0000256" key="10">
    <source>
        <dbReference type="ARBA" id="ARBA00022695"/>
    </source>
</evidence>
<dbReference type="AlphaFoldDB" id="A0A836C6U0"/>
<comment type="subcellular location">
    <subcellularLocation>
        <location evidence="2">Mitochondrion inner membrane</location>
        <topology evidence="2">Peripheral membrane protein</topology>
        <orientation evidence="2">Matrix side</orientation>
    </subcellularLocation>
</comment>
<evidence type="ECO:0000256" key="4">
    <source>
        <dbReference type="ARBA" id="ARBA00005189"/>
    </source>
</evidence>
<comment type="pathway">
    <text evidence="4">Lipid metabolism.</text>
</comment>
<evidence type="ECO:0000313" key="20">
    <source>
        <dbReference type="EMBL" id="KAG2501264.1"/>
    </source>
</evidence>
<keyword evidence="16" id="KW-0594">Phospholipid biosynthesis</keyword>
<dbReference type="EMBL" id="JAEHOE010000002">
    <property type="protein sequence ID" value="KAG2501264.1"/>
    <property type="molecule type" value="Genomic_DNA"/>
</dbReference>
<dbReference type="OrthoDB" id="341477at2759"/>
<feature type="region of interest" description="Disordered" evidence="19">
    <location>
        <begin position="40"/>
        <end position="108"/>
    </location>
</feature>
<evidence type="ECO:0000256" key="9">
    <source>
        <dbReference type="ARBA" id="ARBA00022679"/>
    </source>
</evidence>
<evidence type="ECO:0000256" key="8">
    <source>
        <dbReference type="ARBA" id="ARBA00022516"/>
    </source>
</evidence>
<evidence type="ECO:0000256" key="14">
    <source>
        <dbReference type="ARBA" id="ARBA00023128"/>
    </source>
</evidence>
<dbReference type="Proteomes" id="UP000612055">
    <property type="component" value="Unassembled WGS sequence"/>
</dbReference>
<dbReference type="InterPro" id="IPR015222">
    <property type="entry name" value="Tam41"/>
</dbReference>